<dbReference type="InterPro" id="IPR015854">
    <property type="entry name" value="ABC_transpr_LolD-like"/>
</dbReference>
<comment type="similarity">
    <text evidence="1">Belongs to the ABC transporter superfamily.</text>
</comment>
<comment type="caution">
    <text evidence="6">The sequence shown here is derived from an EMBL/GenBank/DDBJ whole genome shotgun (WGS) entry which is preliminary data.</text>
</comment>
<name>A0A7X2IYL3_9BACI</name>
<keyword evidence="4 6" id="KW-0067">ATP-binding</keyword>
<keyword evidence="7" id="KW-1185">Reference proteome</keyword>
<dbReference type="Gene3D" id="3.40.50.300">
    <property type="entry name" value="P-loop containing nucleotide triphosphate hydrolases"/>
    <property type="match status" value="1"/>
</dbReference>
<gene>
    <name evidence="6" type="ORF">GJU40_07785</name>
</gene>
<dbReference type="SMART" id="SM00382">
    <property type="entry name" value="AAA"/>
    <property type="match status" value="1"/>
</dbReference>
<dbReference type="GO" id="GO:0005886">
    <property type="term" value="C:plasma membrane"/>
    <property type="evidence" value="ECO:0007669"/>
    <property type="project" value="TreeGrafter"/>
</dbReference>
<dbReference type="PANTHER" id="PTHR24220:SF86">
    <property type="entry name" value="ABC TRANSPORTER ABCH.1"/>
    <property type="match status" value="1"/>
</dbReference>
<evidence type="ECO:0000256" key="2">
    <source>
        <dbReference type="ARBA" id="ARBA00022448"/>
    </source>
</evidence>
<dbReference type="PROSITE" id="PS50893">
    <property type="entry name" value="ABC_TRANSPORTER_2"/>
    <property type="match status" value="1"/>
</dbReference>
<keyword evidence="3" id="KW-0547">Nucleotide-binding</keyword>
<proteinExistence type="inferred from homology"/>
<protein>
    <submittedName>
        <fullName evidence="6">ATP-binding cassette domain-containing protein</fullName>
    </submittedName>
</protein>
<evidence type="ECO:0000313" key="6">
    <source>
        <dbReference type="EMBL" id="MRX72071.1"/>
    </source>
</evidence>
<dbReference type="InterPro" id="IPR017911">
    <property type="entry name" value="MacB-like_ATP-bd"/>
</dbReference>
<dbReference type="GO" id="GO:0005524">
    <property type="term" value="F:ATP binding"/>
    <property type="evidence" value="ECO:0007669"/>
    <property type="project" value="UniProtKB-KW"/>
</dbReference>
<evidence type="ECO:0000256" key="4">
    <source>
        <dbReference type="ARBA" id="ARBA00022840"/>
    </source>
</evidence>
<dbReference type="EMBL" id="WKKI01000010">
    <property type="protein sequence ID" value="MRX72071.1"/>
    <property type="molecule type" value="Genomic_DNA"/>
</dbReference>
<dbReference type="InterPro" id="IPR003593">
    <property type="entry name" value="AAA+_ATPase"/>
</dbReference>
<dbReference type="Pfam" id="PF00005">
    <property type="entry name" value="ABC_tran"/>
    <property type="match status" value="1"/>
</dbReference>
<dbReference type="CDD" id="cd03255">
    <property type="entry name" value="ABC_MJ0796_LolCDE_FtsE"/>
    <property type="match status" value="1"/>
</dbReference>
<keyword evidence="2" id="KW-0813">Transport</keyword>
<accession>A0A7X2IYL3</accession>
<evidence type="ECO:0000259" key="5">
    <source>
        <dbReference type="PROSITE" id="PS50893"/>
    </source>
</evidence>
<evidence type="ECO:0000256" key="3">
    <source>
        <dbReference type="ARBA" id="ARBA00022741"/>
    </source>
</evidence>
<reference evidence="6 7" key="1">
    <citation type="submission" date="2019-11" db="EMBL/GenBank/DDBJ databases">
        <title>Bacillus lacus genome.</title>
        <authorList>
            <person name="Allen C.J."/>
            <person name="Newman J.D."/>
        </authorList>
    </citation>
    <scope>NUCLEOTIDE SEQUENCE [LARGE SCALE GENOMIC DNA]</scope>
    <source>
        <strain evidence="6 7">KCTC 33946</strain>
    </source>
</reference>
<dbReference type="SUPFAM" id="SSF52540">
    <property type="entry name" value="P-loop containing nucleoside triphosphate hydrolases"/>
    <property type="match status" value="1"/>
</dbReference>
<feature type="domain" description="ABC transporter" evidence="5">
    <location>
        <begin position="18"/>
        <end position="246"/>
    </location>
</feature>
<dbReference type="AlphaFoldDB" id="A0A7X2IYL3"/>
<dbReference type="GO" id="GO:0022857">
    <property type="term" value="F:transmembrane transporter activity"/>
    <property type="evidence" value="ECO:0007669"/>
    <property type="project" value="TreeGrafter"/>
</dbReference>
<dbReference type="PANTHER" id="PTHR24220">
    <property type="entry name" value="IMPORT ATP-BINDING PROTEIN"/>
    <property type="match status" value="1"/>
</dbReference>
<dbReference type="InterPro" id="IPR003439">
    <property type="entry name" value="ABC_transporter-like_ATP-bd"/>
</dbReference>
<dbReference type="FunFam" id="3.40.50.300:FF:000032">
    <property type="entry name" value="Export ABC transporter ATP-binding protein"/>
    <property type="match status" value="1"/>
</dbReference>
<dbReference type="InterPro" id="IPR027417">
    <property type="entry name" value="P-loop_NTPase"/>
</dbReference>
<evidence type="ECO:0000256" key="1">
    <source>
        <dbReference type="ARBA" id="ARBA00005417"/>
    </source>
</evidence>
<dbReference type="OrthoDB" id="9791546at2"/>
<evidence type="ECO:0000313" key="7">
    <source>
        <dbReference type="Proteomes" id="UP000448867"/>
    </source>
</evidence>
<organism evidence="6 7">
    <name type="scientific">Metabacillus lacus</name>
    <dbReference type="NCBI Taxonomy" id="1983721"/>
    <lineage>
        <taxon>Bacteria</taxon>
        <taxon>Bacillati</taxon>
        <taxon>Bacillota</taxon>
        <taxon>Bacilli</taxon>
        <taxon>Bacillales</taxon>
        <taxon>Bacillaceae</taxon>
        <taxon>Metabacillus</taxon>
    </lineage>
</organism>
<sequence>MRNSRNFFTYQNRRIFLIHLQNVTKIYSNGQQHQYVLNSISLQFTGSEFIGIVGRSGSGKTTLLHILSGIESPSYGSCKILGTDLSTLSEKKLSRWRAENIGMVFQSFHLLPSLSLLENVMLPMEFSSKYKRKERKARALQLLNSVGLSEKANHFPDGVSGGEKQRTAIARALANDPPLLFADEPTGNLDSENAAAVLKIFSGLAKQGRTIIMVTHDPEVQNYTSRTISVKDGCVLDTKAAAGAEA</sequence>
<dbReference type="GO" id="GO:0098796">
    <property type="term" value="C:membrane protein complex"/>
    <property type="evidence" value="ECO:0007669"/>
    <property type="project" value="UniProtKB-ARBA"/>
</dbReference>
<dbReference type="GO" id="GO:0016887">
    <property type="term" value="F:ATP hydrolysis activity"/>
    <property type="evidence" value="ECO:0007669"/>
    <property type="project" value="InterPro"/>
</dbReference>
<dbReference type="Proteomes" id="UP000448867">
    <property type="component" value="Unassembled WGS sequence"/>
</dbReference>